<dbReference type="Gene3D" id="3.40.50.1360">
    <property type="match status" value="1"/>
</dbReference>
<dbReference type="InterPro" id="IPR001034">
    <property type="entry name" value="DeoR_HTH"/>
</dbReference>
<dbReference type="Pfam" id="PF03609">
    <property type="entry name" value="EII-Sor"/>
    <property type="match status" value="1"/>
</dbReference>
<dbReference type="SUPFAM" id="SSF46785">
    <property type="entry name" value="Winged helix' DNA-binding domain"/>
    <property type="match status" value="1"/>
</dbReference>
<dbReference type="GO" id="GO:0003677">
    <property type="term" value="F:DNA binding"/>
    <property type="evidence" value="ECO:0007669"/>
    <property type="project" value="UniProtKB-KW"/>
</dbReference>
<dbReference type="PANTHER" id="PTHR32502:SF5">
    <property type="entry name" value="N-ACETYLGALACTOSAMINE PERMEASE IID COMPONENT-RELATED"/>
    <property type="match status" value="1"/>
</dbReference>
<keyword evidence="16" id="KW-1185">Reference proteome</keyword>
<evidence type="ECO:0000313" key="15">
    <source>
        <dbReference type="EMBL" id="EEC81324.1"/>
    </source>
</evidence>
<keyword evidence="5" id="KW-0762">Sugar transport</keyword>
<dbReference type="InterPro" id="IPR050303">
    <property type="entry name" value="GatZ_KbaZ_carbometab"/>
</dbReference>
<dbReference type="SMART" id="SM01134">
    <property type="entry name" value="DeoRC"/>
    <property type="match status" value="1"/>
</dbReference>
<evidence type="ECO:0000313" key="16">
    <source>
        <dbReference type="Proteomes" id="UP000007015"/>
    </source>
</evidence>
<evidence type="ECO:0000256" key="3">
    <source>
        <dbReference type="ARBA" id="ARBA00022448"/>
    </source>
</evidence>
<keyword evidence="6" id="KW-0598">Phosphotransferase system</keyword>
<dbReference type="InterPro" id="IPR013785">
    <property type="entry name" value="Aldolase_TIM"/>
</dbReference>
<dbReference type="Pfam" id="PF00455">
    <property type="entry name" value="DeoRC"/>
    <property type="match status" value="1"/>
</dbReference>
<dbReference type="Gene3D" id="1.10.400.20">
    <property type="entry name" value="putative tagatose 6-phosphate kinase domain like"/>
    <property type="match status" value="1"/>
</dbReference>
<evidence type="ECO:0000256" key="10">
    <source>
        <dbReference type="ARBA" id="ARBA00023125"/>
    </source>
</evidence>
<dbReference type="SUPFAM" id="SSF51569">
    <property type="entry name" value="Aldolase"/>
    <property type="match status" value="1"/>
</dbReference>
<dbReference type="InterPro" id="IPR036667">
    <property type="entry name" value="PTS_IIB_sorbose-sp_sf"/>
</dbReference>
<dbReference type="Proteomes" id="UP000007015">
    <property type="component" value="Chromosome 6"/>
</dbReference>
<reference evidence="15 16" key="1">
    <citation type="journal article" date="2005" name="PLoS Biol.">
        <title>The genomes of Oryza sativa: a history of duplications.</title>
        <authorList>
            <person name="Yu J."/>
            <person name="Wang J."/>
            <person name="Lin W."/>
            <person name="Li S."/>
            <person name="Li H."/>
            <person name="Zhou J."/>
            <person name="Ni P."/>
            <person name="Dong W."/>
            <person name="Hu S."/>
            <person name="Zeng C."/>
            <person name="Zhang J."/>
            <person name="Zhang Y."/>
            <person name="Li R."/>
            <person name="Xu Z."/>
            <person name="Li S."/>
            <person name="Li X."/>
            <person name="Zheng H."/>
            <person name="Cong L."/>
            <person name="Lin L."/>
            <person name="Yin J."/>
            <person name="Geng J."/>
            <person name="Li G."/>
            <person name="Shi J."/>
            <person name="Liu J."/>
            <person name="Lv H."/>
            <person name="Li J."/>
            <person name="Wang J."/>
            <person name="Deng Y."/>
            <person name="Ran L."/>
            <person name="Shi X."/>
            <person name="Wang X."/>
            <person name="Wu Q."/>
            <person name="Li C."/>
            <person name="Ren X."/>
            <person name="Wang J."/>
            <person name="Wang X."/>
            <person name="Li D."/>
            <person name="Liu D."/>
            <person name="Zhang X."/>
            <person name="Ji Z."/>
            <person name="Zhao W."/>
            <person name="Sun Y."/>
            <person name="Zhang Z."/>
            <person name="Bao J."/>
            <person name="Han Y."/>
            <person name="Dong L."/>
            <person name="Ji J."/>
            <person name="Chen P."/>
            <person name="Wu S."/>
            <person name="Liu J."/>
            <person name="Xiao Y."/>
            <person name="Bu D."/>
            <person name="Tan J."/>
            <person name="Yang L."/>
            <person name="Ye C."/>
            <person name="Zhang J."/>
            <person name="Xu J."/>
            <person name="Zhou Y."/>
            <person name="Yu Y."/>
            <person name="Zhang B."/>
            <person name="Zhuang S."/>
            <person name="Wei H."/>
            <person name="Liu B."/>
            <person name="Lei M."/>
            <person name="Yu H."/>
            <person name="Li Y."/>
            <person name="Xu H."/>
            <person name="Wei S."/>
            <person name="He X."/>
            <person name="Fang L."/>
            <person name="Zhang Z."/>
            <person name="Zhang Y."/>
            <person name="Huang X."/>
            <person name="Su Z."/>
            <person name="Tong W."/>
            <person name="Li J."/>
            <person name="Tong Z."/>
            <person name="Li S."/>
            <person name="Ye J."/>
            <person name="Wang L."/>
            <person name="Fang L."/>
            <person name="Lei T."/>
            <person name="Chen C."/>
            <person name="Chen H."/>
            <person name="Xu Z."/>
            <person name="Li H."/>
            <person name="Huang H."/>
            <person name="Zhang F."/>
            <person name="Xu H."/>
            <person name="Li N."/>
            <person name="Zhao C."/>
            <person name="Li S."/>
            <person name="Dong L."/>
            <person name="Huang Y."/>
            <person name="Li L."/>
            <person name="Xi Y."/>
            <person name="Qi Q."/>
            <person name="Li W."/>
            <person name="Zhang B."/>
            <person name="Hu W."/>
            <person name="Zhang Y."/>
            <person name="Tian X."/>
            <person name="Jiao Y."/>
            <person name="Liang X."/>
            <person name="Jin J."/>
            <person name="Gao L."/>
            <person name="Zheng W."/>
            <person name="Hao B."/>
            <person name="Liu S."/>
            <person name="Wang W."/>
            <person name="Yuan L."/>
            <person name="Cao M."/>
            <person name="McDermott J."/>
            <person name="Samudrala R."/>
            <person name="Wang J."/>
            <person name="Wong G.K."/>
            <person name="Yang H."/>
        </authorList>
    </citation>
    <scope>NUCLEOTIDE SEQUENCE [LARGE SCALE GENOMIC DNA]</scope>
    <source>
        <strain evidence="16">cv. 93-11</strain>
    </source>
</reference>
<dbReference type="GO" id="GO:0009401">
    <property type="term" value="P:phosphoenolpyruvate-dependent sugar phosphotransferase system"/>
    <property type="evidence" value="ECO:0007669"/>
    <property type="project" value="UniProtKB-KW"/>
</dbReference>
<dbReference type="PROSITE" id="PS51108">
    <property type="entry name" value="PTS_EIID"/>
    <property type="match status" value="1"/>
</dbReference>
<organism evidence="15 16">
    <name type="scientific">Oryza sativa subsp. indica</name>
    <name type="common">Rice</name>
    <dbReference type="NCBI Taxonomy" id="39946"/>
    <lineage>
        <taxon>Eukaryota</taxon>
        <taxon>Viridiplantae</taxon>
        <taxon>Streptophyta</taxon>
        <taxon>Embryophyta</taxon>
        <taxon>Tracheophyta</taxon>
        <taxon>Spermatophyta</taxon>
        <taxon>Magnoliopsida</taxon>
        <taxon>Liliopsida</taxon>
        <taxon>Poales</taxon>
        <taxon>Poaceae</taxon>
        <taxon>BOP clade</taxon>
        <taxon>Oryzoideae</taxon>
        <taxon>Oryzeae</taxon>
        <taxon>Oryzinae</taxon>
        <taxon>Oryza</taxon>
        <taxon>Oryza sativa</taxon>
    </lineage>
</organism>
<keyword evidence="9" id="KW-0805">Transcription regulation</keyword>
<dbReference type="InterPro" id="IPR036388">
    <property type="entry name" value="WH-like_DNA-bd_sf"/>
</dbReference>
<dbReference type="InterPro" id="IPR037171">
    <property type="entry name" value="NagB/RpiA_transferase-like"/>
</dbReference>
<keyword evidence="12" id="KW-0804">Transcription</keyword>
<dbReference type="InterPro" id="IPR004700">
    <property type="entry name" value="PTS_IIC_man"/>
</dbReference>
<dbReference type="Gene3D" id="3.20.20.70">
    <property type="entry name" value="Aldolase class I"/>
    <property type="match status" value="1"/>
</dbReference>
<dbReference type="PANTHER" id="PTHR32502">
    <property type="entry name" value="N-ACETYLGALACTOSAMINE PERMEASE II COMPONENT-RELATED"/>
    <property type="match status" value="1"/>
</dbReference>
<dbReference type="InterPro" id="IPR047779">
    <property type="entry name" value="AgaR-like"/>
</dbReference>
<dbReference type="InterPro" id="IPR018356">
    <property type="entry name" value="Tscrpt_reg_HTH_DeoR_CS"/>
</dbReference>
<evidence type="ECO:0000256" key="11">
    <source>
        <dbReference type="ARBA" id="ARBA00023136"/>
    </source>
</evidence>
<feature type="transmembrane region" description="Helical" evidence="13">
    <location>
        <begin position="826"/>
        <end position="848"/>
    </location>
</feature>
<dbReference type="Pfam" id="PF08220">
    <property type="entry name" value="HTH_DeoR"/>
    <property type="match status" value="1"/>
</dbReference>
<dbReference type="PROSITE" id="PS51000">
    <property type="entry name" value="HTH_DEOR_2"/>
    <property type="match status" value="1"/>
</dbReference>
<dbReference type="NCBIfam" id="NF040755">
    <property type="entry name" value="AgaR"/>
    <property type="match status" value="1"/>
</dbReference>
<dbReference type="Gene3D" id="3.40.35.10">
    <property type="entry name" value="Phosphotransferase system, sorbose subfamily IIB component"/>
    <property type="match status" value="1"/>
</dbReference>
<feature type="transmembrane region" description="Helical" evidence="13">
    <location>
        <begin position="745"/>
        <end position="769"/>
    </location>
</feature>
<feature type="transmembrane region" description="Helical" evidence="13">
    <location>
        <begin position="1005"/>
        <end position="1023"/>
    </location>
</feature>
<dbReference type="EMBL" id="CM000131">
    <property type="protein sequence ID" value="EEC81324.1"/>
    <property type="molecule type" value="Genomic_DNA"/>
</dbReference>
<dbReference type="InterPro" id="IPR012062">
    <property type="entry name" value="GatZ/KbaZ-like"/>
</dbReference>
<evidence type="ECO:0000259" key="14">
    <source>
        <dbReference type="PROSITE" id="PS51000"/>
    </source>
</evidence>
<dbReference type="AlphaFoldDB" id="B8B2J4"/>
<dbReference type="GO" id="GO:0005975">
    <property type="term" value="P:carbohydrate metabolic process"/>
    <property type="evidence" value="ECO:0007669"/>
    <property type="project" value="InterPro"/>
</dbReference>
<proteinExistence type="predicted"/>
<dbReference type="SUPFAM" id="SSF100950">
    <property type="entry name" value="NagB/RpiA/CoA transferase-like"/>
    <property type="match status" value="1"/>
</dbReference>
<dbReference type="PROSITE" id="PS00894">
    <property type="entry name" value="HTH_DEOR_1"/>
    <property type="match status" value="1"/>
</dbReference>
<dbReference type="SMART" id="SM00420">
    <property type="entry name" value="HTH_DEOR"/>
    <property type="match status" value="1"/>
</dbReference>
<dbReference type="InterPro" id="IPR004704">
    <property type="entry name" value="PTS_IID_man"/>
</dbReference>
<gene>
    <name evidence="15" type="ORF">OsI_24495</name>
</gene>
<protein>
    <recommendedName>
        <fullName evidence="14">HTH deoR-type domain-containing protein</fullName>
    </recommendedName>
</protein>
<keyword evidence="10" id="KW-0238">DNA-binding</keyword>
<dbReference type="NCBIfam" id="TIGR02810">
    <property type="entry name" value="agaZ_gatZ"/>
    <property type="match status" value="1"/>
</dbReference>
<feature type="transmembrane region" description="Helical" evidence="13">
    <location>
        <begin position="1071"/>
        <end position="1093"/>
    </location>
</feature>
<evidence type="ECO:0000256" key="9">
    <source>
        <dbReference type="ARBA" id="ARBA00023015"/>
    </source>
</evidence>
<dbReference type="Pfam" id="PF08013">
    <property type="entry name" value="GatZ_KbaZ-like"/>
    <property type="match status" value="1"/>
</dbReference>
<dbReference type="SUPFAM" id="SSF52728">
    <property type="entry name" value="PTS IIb component"/>
    <property type="match status" value="1"/>
</dbReference>
<accession>B8B2J4</accession>
<dbReference type="Gramene" id="BGIOSGA023620-TA">
    <property type="protein sequence ID" value="BGIOSGA023620-PA"/>
    <property type="gene ID" value="BGIOSGA023620"/>
</dbReference>
<dbReference type="GO" id="GO:0016301">
    <property type="term" value="F:kinase activity"/>
    <property type="evidence" value="ECO:0007669"/>
    <property type="project" value="UniProtKB-KW"/>
</dbReference>
<evidence type="ECO:0000256" key="12">
    <source>
        <dbReference type="ARBA" id="ARBA00023163"/>
    </source>
</evidence>
<evidence type="ECO:0000256" key="8">
    <source>
        <dbReference type="ARBA" id="ARBA00022989"/>
    </source>
</evidence>
<evidence type="ECO:0000256" key="7">
    <source>
        <dbReference type="ARBA" id="ARBA00022692"/>
    </source>
</evidence>
<dbReference type="Gene3D" id="1.10.10.10">
    <property type="entry name" value="Winged helix-like DNA-binding domain superfamily/Winged helix DNA-binding domain"/>
    <property type="match status" value="1"/>
</dbReference>
<keyword evidence="11 13" id="KW-0472">Membrane</keyword>
<comment type="pathway">
    <text evidence="2">Carbohydrate metabolism.</text>
</comment>
<dbReference type="HOGENOM" id="CLU_280521_0_0_1"/>
<dbReference type="InterPro" id="IPR014036">
    <property type="entry name" value="DeoR-like_C"/>
</dbReference>
<feature type="transmembrane region" description="Helical" evidence="13">
    <location>
        <begin position="1029"/>
        <end position="1050"/>
    </location>
</feature>
<keyword evidence="4" id="KW-1003">Cell membrane</keyword>
<evidence type="ECO:0000256" key="2">
    <source>
        <dbReference type="ARBA" id="ARBA00005007"/>
    </source>
</evidence>
<dbReference type="GO" id="GO:0005886">
    <property type="term" value="C:plasma membrane"/>
    <property type="evidence" value="ECO:0007669"/>
    <property type="project" value="UniProtKB-SubCell"/>
</dbReference>
<feature type="transmembrane region" description="Helical" evidence="13">
    <location>
        <begin position="790"/>
        <end position="814"/>
    </location>
</feature>
<comment type="subcellular location">
    <subcellularLocation>
        <location evidence="1">Cell membrane</location>
        <topology evidence="1">Multi-pass membrane protein</topology>
    </subcellularLocation>
</comment>
<name>B8B2J4_ORYSI</name>
<evidence type="ECO:0000256" key="4">
    <source>
        <dbReference type="ARBA" id="ARBA00022475"/>
    </source>
</evidence>
<evidence type="ECO:0000256" key="6">
    <source>
        <dbReference type="ARBA" id="ARBA00022683"/>
    </source>
</evidence>
<keyword evidence="7 13" id="KW-0812">Transmembrane</keyword>
<sequence length="1120" mass="123885">MPVNTAKRREHIIDLLCEHGSVRVEQLSKQFAVSTVTIRNDLRFLERKGCALRAYGGAMLNQQFAFDRPLRDKGRLNRDVKTLIANAAAGYVRDGEALILDSGSTTAQIVPFLKGRRDLVVMTNALNIAYELSGNDGVEVMVLGGSVRRNSYSLYGPAAEQQLRQYRFDKLFLGVDGFDLSAGITTPHPGEAHLNRVMCEVAREIIAVADASKFGRKSFCMIREAGQIHRLITDSRLPDDYERALTELGVEAALRQAKSRGTPVLVEATSNQVNQFGGYTGQTAAQFRDTLWRLADEVGLARERVWLGGDHLGPNAWQDRPAQEAMALAETLIDDYVRAGFRKIHLDCSMSCAGDPSPLGDAAVAERAARLCAVAERAWAQSGGEAPVYVIGTEVPVPGGAQEALAGLQVTTPQAVAQTLEMHRIAWQKAELNDAWQRTIALVVQPGVEFDHHSVERYQPQRADALSHFIERQPGMIYEAHSTDYQPPQAYRQLVRDHFAILKVGPALTFALREALFALDRIEREWLGERQSSQLRATLEQVMREQPQQWSRYYHGTPHQQYLDRHYSLSDRVRYYWPQSQVQQAVDGLLDNLRRNPAPLALLSQYLPDQARALNAGELSTDPQEWVLHKVTQVGVTWTNTLGANLVVVANDEAAADPVQQNLMDMVVAEGVQTRYFTLQKTIDVIHKAADRQKIFLVCKTPQDVLTLLVWMGMVPLAGAQPPNVVIGGVIGTAFAILTKADPKVAIGVAVPFSIAVQGCITLLFTLFSPMMHRCDRMVKALNWRGIERVNYLGIGILFIFYFVVAFLPIYFGADAASAMVQKAPGWLLDGLAVAGGMMPAIGFSLLMKRRRPGPLRRRTPKMAFNDSDDLLAQKAEQRMAQALATSQVEQDDYLDSRPAEALTRGDINRMAWRSLLLQASFNYERMQAGGWLYQLLPALRKIHRNPQDLANSMKMHMEFINVHPFDVTFLSGLVLAMEQNKEKISTIRAVKVALMGPLGGIGDALFWLTLLPICAGIGASLALEGSLFGPIVFLLLFNLFHFGLRFGLAHYGYQAGTSALALLKTHTRRISHAASIVGMTVIGALVASYVHLSTPLVMHAGKASVALQTDVLDNADSRR</sequence>
<evidence type="ECO:0000256" key="1">
    <source>
        <dbReference type="ARBA" id="ARBA00004651"/>
    </source>
</evidence>
<evidence type="ECO:0000256" key="13">
    <source>
        <dbReference type="SAM" id="Phobius"/>
    </source>
</evidence>
<keyword evidence="3" id="KW-0813">Transport</keyword>
<keyword evidence="8 13" id="KW-1133">Transmembrane helix</keyword>
<dbReference type="GO" id="GO:0003700">
    <property type="term" value="F:DNA-binding transcription factor activity"/>
    <property type="evidence" value="ECO:0007669"/>
    <property type="project" value="InterPro"/>
</dbReference>
<evidence type="ECO:0000256" key="5">
    <source>
        <dbReference type="ARBA" id="ARBA00022597"/>
    </source>
</evidence>
<dbReference type="InterPro" id="IPR036390">
    <property type="entry name" value="WH_DNA-bd_sf"/>
</dbReference>
<dbReference type="GO" id="GO:0005737">
    <property type="term" value="C:cytoplasm"/>
    <property type="evidence" value="ECO:0007669"/>
    <property type="project" value="UniProtKB-SubCell"/>
</dbReference>
<dbReference type="GO" id="GO:0008982">
    <property type="term" value="F:protein-N(PI)-phosphohistidine-sugar phosphotransferase activity"/>
    <property type="evidence" value="ECO:0007669"/>
    <property type="project" value="InterPro"/>
</dbReference>
<dbReference type="Pfam" id="PF03613">
    <property type="entry name" value="EIID-AGA"/>
    <property type="match status" value="1"/>
</dbReference>
<feature type="domain" description="HTH deoR-type" evidence="14">
    <location>
        <begin position="5"/>
        <end position="60"/>
    </location>
</feature>